<keyword evidence="6 8" id="KW-0472">Membrane</keyword>
<accession>A0A2N1PLA6</accession>
<evidence type="ECO:0000256" key="2">
    <source>
        <dbReference type="ARBA" id="ARBA00005811"/>
    </source>
</evidence>
<dbReference type="PANTHER" id="PTHR30558:SF3">
    <property type="entry name" value="BIOPOLYMER TRANSPORT PROTEIN EXBD-RELATED"/>
    <property type="match status" value="1"/>
</dbReference>
<dbReference type="Pfam" id="PF02472">
    <property type="entry name" value="ExbD"/>
    <property type="match status" value="1"/>
</dbReference>
<evidence type="ECO:0000256" key="4">
    <source>
        <dbReference type="ARBA" id="ARBA00022692"/>
    </source>
</evidence>
<reference evidence="9 10" key="1">
    <citation type="journal article" date="2017" name="ISME J.">
        <title>Potential for microbial H2 and metal transformations associated with novel bacteria and archaea in deep terrestrial subsurface sediments.</title>
        <authorList>
            <person name="Hernsdorf A.W."/>
            <person name="Amano Y."/>
            <person name="Miyakawa K."/>
            <person name="Ise K."/>
            <person name="Suzuki Y."/>
            <person name="Anantharaman K."/>
            <person name="Probst A."/>
            <person name="Burstein D."/>
            <person name="Thomas B.C."/>
            <person name="Banfield J.F."/>
        </authorList>
    </citation>
    <scope>NUCLEOTIDE SEQUENCE [LARGE SCALE GENOMIC DNA]</scope>
    <source>
        <strain evidence="9">HGW-Wallbacteria-1</strain>
    </source>
</reference>
<gene>
    <name evidence="9" type="ORF">CVV64_15610</name>
</gene>
<keyword evidence="7" id="KW-0813">Transport</keyword>
<keyword evidence="7" id="KW-0653">Protein transport</keyword>
<name>A0A2N1PLA6_9BACT</name>
<dbReference type="GO" id="GO:0022857">
    <property type="term" value="F:transmembrane transporter activity"/>
    <property type="evidence" value="ECO:0007669"/>
    <property type="project" value="InterPro"/>
</dbReference>
<proteinExistence type="inferred from homology"/>
<dbReference type="InterPro" id="IPR003400">
    <property type="entry name" value="ExbD"/>
</dbReference>
<comment type="caution">
    <text evidence="9">The sequence shown here is derived from an EMBL/GenBank/DDBJ whole genome shotgun (WGS) entry which is preliminary data.</text>
</comment>
<evidence type="ECO:0000313" key="10">
    <source>
        <dbReference type="Proteomes" id="UP000233256"/>
    </source>
</evidence>
<dbReference type="Proteomes" id="UP000233256">
    <property type="component" value="Unassembled WGS sequence"/>
</dbReference>
<feature type="transmembrane region" description="Helical" evidence="8">
    <location>
        <begin position="29"/>
        <end position="51"/>
    </location>
</feature>
<comment type="similarity">
    <text evidence="2 7">Belongs to the ExbD/TolR family.</text>
</comment>
<evidence type="ECO:0000256" key="8">
    <source>
        <dbReference type="SAM" id="Phobius"/>
    </source>
</evidence>
<evidence type="ECO:0000256" key="6">
    <source>
        <dbReference type="ARBA" id="ARBA00023136"/>
    </source>
</evidence>
<dbReference type="PANTHER" id="PTHR30558">
    <property type="entry name" value="EXBD MEMBRANE COMPONENT OF PMF-DRIVEN MACROMOLECULE IMPORT SYSTEM"/>
    <property type="match status" value="1"/>
</dbReference>
<keyword evidence="4 7" id="KW-0812">Transmembrane</keyword>
<keyword evidence="5 8" id="KW-1133">Transmembrane helix</keyword>
<evidence type="ECO:0000256" key="1">
    <source>
        <dbReference type="ARBA" id="ARBA00004162"/>
    </source>
</evidence>
<protein>
    <recommendedName>
        <fullName evidence="11">Biopolymer transporter ExbD</fullName>
    </recommendedName>
</protein>
<dbReference type="EMBL" id="PGXC01000024">
    <property type="protein sequence ID" value="PKK89133.1"/>
    <property type="molecule type" value="Genomic_DNA"/>
</dbReference>
<comment type="subcellular location">
    <subcellularLocation>
        <location evidence="1">Cell membrane</location>
        <topology evidence="1">Single-pass membrane protein</topology>
    </subcellularLocation>
    <subcellularLocation>
        <location evidence="7">Cell membrane</location>
        <topology evidence="7">Single-pass type II membrane protein</topology>
    </subcellularLocation>
</comment>
<dbReference type="Gene3D" id="3.30.420.270">
    <property type="match status" value="1"/>
</dbReference>
<evidence type="ECO:0000256" key="5">
    <source>
        <dbReference type="ARBA" id="ARBA00022989"/>
    </source>
</evidence>
<dbReference type="AlphaFoldDB" id="A0A2N1PLA6"/>
<evidence type="ECO:0000313" key="9">
    <source>
        <dbReference type="EMBL" id="PKK89133.1"/>
    </source>
</evidence>
<dbReference type="GO" id="GO:0005886">
    <property type="term" value="C:plasma membrane"/>
    <property type="evidence" value="ECO:0007669"/>
    <property type="project" value="UniProtKB-SubCell"/>
</dbReference>
<evidence type="ECO:0000256" key="7">
    <source>
        <dbReference type="RuleBase" id="RU003879"/>
    </source>
</evidence>
<dbReference type="GO" id="GO:0015031">
    <property type="term" value="P:protein transport"/>
    <property type="evidence" value="ECO:0007669"/>
    <property type="project" value="UniProtKB-KW"/>
</dbReference>
<keyword evidence="3" id="KW-1003">Cell membrane</keyword>
<evidence type="ECO:0008006" key="11">
    <source>
        <dbReference type="Google" id="ProtNLM"/>
    </source>
</evidence>
<evidence type="ECO:0000256" key="3">
    <source>
        <dbReference type="ARBA" id="ARBA00022475"/>
    </source>
</evidence>
<sequence length="157" mass="17183">MGWRFTVIRLKPSSNYSAAGLDTTSLADIIFLLLLFYILTSTFVSTQGLMLKLPDSKGRENSSASKFLDIVVDSSGSVFIDGQMIPNEELSQSFHSAVLGNDPVEPLRARIFGDRKNYFQIIVKVLDALKSSGVKDILIVTSGVRETASPKAGDEYD</sequence>
<organism evidence="9 10">
    <name type="scientific">Candidatus Wallbacteria bacterium HGW-Wallbacteria-1</name>
    <dbReference type="NCBI Taxonomy" id="2013854"/>
    <lineage>
        <taxon>Bacteria</taxon>
        <taxon>Candidatus Walliibacteriota</taxon>
    </lineage>
</organism>